<gene>
    <name evidence="1" type="ORF">CEUTPL_LOCUS8616</name>
</gene>
<protein>
    <submittedName>
        <fullName evidence="1">Uncharacterized protein</fullName>
    </submittedName>
</protein>
<proteinExistence type="predicted"/>
<dbReference type="EMBL" id="OU892280">
    <property type="protein sequence ID" value="CAG9768068.1"/>
    <property type="molecule type" value="Genomic_DNA"/>
</dbReference>
<dbReference type="Proteomes" id="UP001152799">
    <property type="component" value="Chromosome 4"/>
</dbReference>
<accession>A0A9N9MPR4</accession>
<name>A0A9N9MPR4_9CUCU</name>
<reference evidence="1" key="1">
    <citation type="submission" date="2022-01" db="EMBL/GenBank/DDBJ databases">
        <authorList>
            <person name="King R."/>
        </authorList>
    </citation>
    <scope>NUCLEOTIDE SEQUENCE</scope>
</reference>
<organism evidence="1 2">
    <name type="scientific">Ceutorhynchus assimilis</name>
    <name type="common">cabbage seed weevil</name>
    <dbReference type="NCBI Taxonomy" id="467358"/>
    <lineage>
        <taxon>Eukaryota</taxon>
        <taxon>Metazoa</taxon>
        <taxon>Ecdysozoa</taxon>
        <taxon>Arthropoda</taxon>
        <taxon>Hexapoda</taxon>
        <taxon>Insecta</taxon>
        <taxon>Pterygota</taxon>
        <taxon>Neoptera</taxon>
        <taxon>Endopterygota</taxon>
        <taxon>Coleoptera</taxon>
        <taxon>Polyphaga</taxon>
        <taxon>Cucujiformia</taxon>
        <taxon>Curculionidae</taxon>
        <taxon>Ceutorhynchinae</taxon>
        <taxon>Ceutorhynchus</taxon>
    </lineage>
</organism>
<dbReference type="AlphaFoldDB" id="A0A9N9MPR4"/>
<evidence type="ECO:0000313" key="2">
    <source>
        <dbReference type="Proteomes" id="UP001152799"/>
    </source>
</evidence>
<keyword evidence="2" id="KW-1185">Reference proteome</keyword>
<sequence>MALSMDLNNLFKIASDAASMCIIALNDIFDKKCESLHGLIKSVIGAKCESAINIFLNTFRDITNCGLNW</sequence>
<evidence type="ECO:0000313" key="1">
    <source>
        <dbReference type="EMBL" id="CAG9768068.1"/>
    </source>
</evidence>